<gene>
    <name evidence="1" type="ORF">A0H76_801</name>
</gene>
<dbReference type="Gene3D" id="3.40.50.1010">
    <property type="entry name" value="5'-nuclease"/>
    <property type="match status" value="1"/>
</dbReference>
<organism evidence="1 2">
    <name type="scientific">Hepatospora eriocheir</name>
    <dbReference type="NCBI Taxonomy" id="1081669"/>
    <lineage>
        <taxon>Eukaryota</taxon>
        <taxon>Fungi</taxon>
        <taxon>Fungi incertae sedis</taxon>
        <taxon>Microsporidia</taxon>
        <taxon>Hepatosporidae</taxon>
        <taxon>Hepatospora</taxon>
    </lineage>
</organism>
<dbReference type="VEuPathDB" id="MicrosporidiaDB:A0H76_801"/>
<dbReference type="Proteomes" id="UP000192501">
    <property type="component" value="Unassembled WGS sequence"/>
</dbReference>
<protein>
    <submittedName>
        <fullName evidence="1">Uncharacterized protein</fullName>
    </submittedName>
</protein>
<proteinExistence type="predicted"/>
<comment type="caution">
    <text evidence="1">The sequence shown here is derived from an EMBL/GenBank/DDBJ whole genome shotgun (WGS) entry which is preliminary data.</text>
</comment>
<dbReference type="GO" id="GO:0032040">
    <property type="term" value="C:small-subunit processome"/>
    <property type="evidence" value="ECO:0007669"/>
    <property type="project" value="InterPro"/>
</dbReference>
<dbReference type="VEuPathDB" id="MicrosporidiaDB:HERIO_1456"/>
<accession>A0A1X0QI61</accession>
<evidence type="ECO:0000313" key="1">
    <source>
        <dbReference type="EMBL" id="ORD99468.1"/>
    </source>
</evidence>
<dbReference type="AlphaFoldDB" id="A0A1X0QI61"/>
<reference evidence="1 2" key="1">
    <citation type="journal article" date="2017" name="Environ. Microbiol.">
        <title>Decay of the glycolytic pathway and adaptation to intranuclear parasitism within Enterocytozoonidae microsporidia.</title>
        <authorList>
            <person name="Wiredu Boakye D."/>
            <person name="Jaroenlak P."/>
            <person name="Prachumwat A."/>
            <person name="Williams T.A."/>
            <person name="Bateman K.S."/>
            <person name="Itsathitphaisarn O."/>
            <person name="Sritunyalucksana K."/>
            <person name="Paszkiewicz K.H."/>
            <person name="Moore K.A."/>
            <person name="Stentiford G.D."/>
            <person name="Williams B.A."/>
        </authorList>
    </citation>
    <scope>NUCLEOTIDE SEQUENCE [LARGE SCALE GENOMIC DNA]</scope>
    <source>
        <strain evidence="2">canceri</strain>
    </source>
</reference>
<sequence>MKKDLIRKNKKLFKILISNGFREPFQLLIEAEFAEKAHKLQNNVKTIVNVMGHFPKFIIPKCEYDKLITPNIDLVGEANIVPCLKKSENDDSTENNHNCIFDMIGDKNKHHYILCTMNVKKYLNKTTPVLYINNRSNFIIDIDDMRKVEIKPEGQAAKQTEINKLEKILFEDK</sequence>
<evidence type="ECO:0000313" key="2">
    <source>
        <dbReference type="Proteomes" id="UP000192501"/>
    </source>
</evidence>
<dbReference type="EMBL" id="LTAI01000187">
    <property type="protein sequence ID" value="ORD99468.1"/>
    <property type="molecule type" value="Genomic_DNA"/>
</dbReference>
<name>A0A1X0QI61_9MICR</name>
<dbReference type="Pfam" id="PF04900">
    <property type="entry name" value="Fcf1"/>
    <property type="match status" value="1"/>
</dbReference>
<dbReference type="InterPro" id="IPR006984">
    <property type="entry name" value="Fcf1/UTP23"/>
</dbReference>